<dbReference type="EMBL" id="CP002352">
    <property type="protein sequence ID" value="ADV44633.1"/>
    <property type="molecule type" value="Genomic_DNA"/>
</dbReference>
<evidence type="ECO:0008006" key="3">
    <source>
        <dbReference type="Google" id="ProtNLM"/>
    </source>
</evidence>
<dbReference type="InterPro" id="IPR032541">
    <property type="entry name" value="DUF4948"/>
</dbReference>
<dbReference type="HOGENOM" id="CLU_1393896_0_0_10"/>
<evidence type="ECO:0000313" key="1">
    <source>
        <dbReference type="EMBL" id="ADV44633.1"/>
    </source>
</evidence>
<dbReference type="KEGG" id="bhl:Bache_2683"/>
<dbReference type="OrthoDB" id="1007340at2"/>
<reference key="1">
    <citation type="submission" date="2010-11" db="EMBL/GenBank/DDBJ databases">
        <title>The complete genome of Bacteroides helcogenes P 36-108.</title>
        <authorList>
            <consortium name="US DOE Joint Genome Institute (JGI-PGF)"/>
            <person name="Lucas S."/>
            <person name="Copeland A."/>
            <person name="Lapidus A."/>
            <person name="Bruce D."/>
            <person name="Goodwin L."/>
            <person name="Pitluck S."/>
            <person name="Kyrpides N."/>
            <person name="Mavromatis K."/>
            <person name="Ivanova N."/>
            <person name="Zeytun A."/>
            <person name="Brettin T."/>
            <person name="Detter J.C."/>
            <person name="Tapia R."/>
            <person name="Han C."/>
            <person name="Land M."/>
            <person name="Hauser L."/>
            <person name="Markowitz V."/>
            <person name="Cheng J.-F."/>
            <person name="Hugenholtz P."/>
            <person name="Woyke T."/>
            <person name="Wu D."/>
            <person name="Gronow S."/>
            <person name="Wellnitz S."/>
            <person name="Brambilla E."/>
            <person name="Klenk H.-P."/>
            <person name="Eisen J.A."/>
        </authorList>
    </citation>
    <scope>NUCLEOTIDE SEQUENCE</scope>
    <source>
        <strain>P 36-108</strain>
    </source>
</reference>
<gene>
    <name evidence="1" type="ordered locus">Bache_2683</name>
</gene>
<dbReference type="PATRIC" id="fig|693979.3.peg.2807"/>
<proteinExistence type="predicted"/>
<sequence>MKAVENVQATYPINRIKKLISVVSCEPPMPPSDEEMIRHFNTHEAAFNKVYEIMADCTEGSFHYPPLSPEGIIILDSATQEIELSDETNDEQDILVYGLLKLERILLDSLLAEIGCGLVLVDRQEREMADSLKLSLIMPYYSHGIAVAGTSKSFVYDPELRSRRNISITEQGDLNEIYRRTYNNTTLYKPIKGNWYIELDHER</sequence>
<accession>E6SWH2</accession>
<protein>
    <recommendedName>
        <fullName evidence="3">DUF4948 domain-containing protein</fullName>
    </recommendedName>
</protein>
<dbReference type="AlphaFoldDB" id="E6SWH2"/>
<evidence type="ECO:0000313" key="2">
    <source>
        <dbReference type="Proteomes" id="UP000008630"/>
    </source>
</evidence>
<keyword evidence="2" id="KW-1185">Reference proteome</keyword>
<dbReference type="Proteomes" id="UP000008630">
    <property type="component" value="Chromosome"/>
</dbReference>
<reference evidence="1 2" key="2">
    <citation type="journal article" date="2011" name="Stand. Genomic Sci.">
        <title>Complete genome sequence of Bacteroides helcogenes type strain (P 36-108).</title>
        <authorList>
            <person name="Pati A."/>
            <person name="Gronow S."/>
            <person name="Zeytun A."/>
            <person name="Lapidus A."/>
            <person name="Nolan M."/>
            <person name="Hammon N."/>
            <person name="Deshpande S."/>
            <person name="Cheng J.F."/>
            <person name="Tapia R."/>
            <person name="Han C."/>
            <person name="Goodwin L."/>
            <person name="Pitluck S."/>
            <person name="Liolios K."/>
            <person name="Pagani I."/>
            <person name="Ivanova N."/>
            <person name="Mavromatis K."/>
            <person name="Chen A."/>
            <person name="Palaniappan K."/>
            <person name="Land M."/>
            <person name="Hauser L."/>
            <person name="Chang Y.J."/>
            <person name="Jeffries C.D."/>
            <person name="Detter J.C."/>
            <person name="Brambilla E."/>
            <person name="Rohde M."/>
            <person name="Goker M."/>
            <person name="Woyke T."/>
            <person name="Bristow J."/>
            <person name="Eisen J.A."/>
            <person name="Markowitz V."/>
            <person name="Hugenholtz P."/>
            <person name="Kyrpides N.C."/>
            <person name="Klenk H.P."/>
            <person name="Lucas S."/>
        </authorList>
    </citation>
    <scope>NUCLEOTIDE SEQUENCE [LARGE SCALE GENOMIC DNA]</scope>
    <source>
        <strain evidence="2">ATCC 35417 / DSM 20613 / JCM 6297 / CCUG 15421 / P 36-108</strain>
    </source>
</reference>
<dbReference type="Pfam" id="PF16306">
    <property type="entry name" value="DUF4948"/>
    <property type="match status" value="1"/>
</dbReference>
<organism evidence="1 2">
    <name type="scientific">Bacteroides helcogenes (strain ATCC 35417 / DSM 20613 / JCM 6297 / CCUG 15421 / P 36-108)</name>
    <dbReference type="NCBI Taxonomy" id="693979"/>
    <lineage>
        <taxon>Bacteria</taxon>
        <taxon>Pseudomonadati</taxon>
        <taxon>Bacteroidota</taxon>
        <taxon>Bacteroidia</taxon>
        <taxon>Bacteroidales</taxon>
        <taxon>Bacteroidaceae</taxon>
        <taxon>Bacteroides</taxon>
    </lineage>
</organism>
<dbReference type="eggNOG" id="ENOG502ZAD9">
    <property type="taxonomic scope" value="Bacteria"/>
</dbReference>
<name>E6SWH2_BACT6</name>